<dbReference type="EMBL" id="CP001055">
    <property type="protein sequence ID" value="ACC98643.1"/>
    <property type="molecule type" value="Genomic_DNA"/>
</dbReference>
<dbReference type="OrthoDB" id="9866390at2"/>
<accession>B2KDP7</accession>
<feature type="region of interest" description="Disordered" evidence="2">
    <location>
        <begin position="541"/>
        <end position="602"/>
    </location>
</feature>
<feature type="region of interest" description="Disordered" evidence="2">
    <location>
        <begin position="38"/>
        <end position="58"/>
    </location>
</feature>
<dbReference type="KEGG" id="emi:Emin_1091"/>
<feature type="coiled-coil region" evidence="1">
    <location>
        <begin position="174"/>
        <end position="485"/>
    </location>
</feature>
<feature type="compositionally biased region" description="Basic and acidic residues" evidence="2">
    <location>
        <begin position="541"/>
        <end position="554"/>
    </location>
</feature>
<evidence type="ECO:0000313" key="3">
    <source>
        <dbReference type="EMBL" id="ACC98643.1"/>
    </source>
</evidence>
<evidence type="ECO:0000256" key="1">
    <source>
        <dbReference type="SAM" id="Coils"/>
    </source>
</evidence>
<evidence type="ECO:0000256" key="2">
    <source>
        <dbReference type="SAM" id="MobiDB-lite"/>
    </source>
</evidence>
<dbReference type="STRING" id="445932.Emin_1091"/>
<protein>
    <submittedName>
        <fullName evidence="3">Chromosome segregation ATPase</fullName>
    </submittedName>
</protein>
<proteinExistence type="predicted"/>
<gene>
    <name evidence="3" type="ordered locus">Emin_1091</name>
</gene>
<organism evidence="3 4">
    <name type="scientific">Elusimicrobium minutum (strain Pei191)</name>
    <dbReference type="NCBI Taxonomy" id="445932"/>
    <lineage>
        <taxon>Bacteria</taxon>
        <taxon>Pseudomonadati</taxon>
        <taxon>Elusimicrobiota</taxon>
        <taxon>Elusimicrobia</taxon>
        <taxon>Elusimicrobiales</taxon>
        <taxon>Elusimicrobiaceae</taxon>
        <taxon>Elusimicrobium</taxon>
    </lineage>
</organism>
<dbReference type="Proteomes" id="UP000001029">
    <property type="component" value="Chromosome"/>
</dbReference>
<keyword evidence="1" id="KW-0175">Coiled coil</keyword>
<dbReference type="RefSeq" id="WP_012415258.1">
    <property type="nucleotide sequence ID" value="NC_010644.1"/>
</dbReference>
<dbReference type="HOGENOM" id="CLU_437268_0_0_0"/>
<reference evidence="3 4" key="1">
    <citation type="journal article" date="2009" name="Appl. Environ. Microbiol.">
        <title>Genomic analysis of 'Elusimicrobium minutum,' the first cultivated representative of the phylum 'Elusimicrobia' (formerly termite group 1).</title>
        <authorList>
            <person name="Herlemann D.P.R."/>
            <person name="Geissinger O."/>
            <person name="Ikeda-Ohtsubo W."/>
            <person name="Kunin V."/>
            <person name="Sun H."/>
            <person name="Lapidus A."/>
            <person name="Hugenholtz P."/>
            <person name="Brune A."/>
        </authorList>
    </citation>
    <scope>NUCLEOTIDE SEQUENCE [LARGE SCALE GENOMIC DNA]</scope>
    <source>
        <strain evidence="3 4">Pei191</strain>
    </source>
</reference>
<dbReference type="AlphaFoldDB" id="B2KDP7"/>
<sequence length="625" mass="71202">MDLENNDHLPSDISQFLDQFEKENSELERAFAAGNLTFNIPSSPAKGEAKSQDKDHSFKKLEEKISELEQKFETSLKEKNVLLSELAKSKEENEQSKNRDEFFTNISSTIANLKESVDRLSRAQQMPQRPVFMSPTEIYGQGYYYGAPIDQASKFGQEQIFKAEKELAKYSAEAAKNKETIAAKEETINKQQEDIDLQNQTITAQKQEIYQHKADKEENERFIASLKEKTSRLKAVNSALEKEFKRVQDEKIEALRKSAEQAKEILSLRDQLTQAEERFKSFDFEGRIISIKNHYQQKVSKLETQLQEMSAVCMRQVEEIENLKTENMRLQKFDSERQTLIKQLEDKDIEINNLKAEVERITKLSEQAMRNLSASDAEALSKIQQAEEAAKLKITEAYTAAQNKIKETEEAVKSKISAAYAETENKVKAAKEEAAKAAKEEAERLVKEREYEVARRAAQRIREISQKANTEIALLNTRLLEAKKEKEIISSKIQSLPVQPAVQTEDKKKADENFKALMAKIKENDSVIENLKKKIEVLDGENKNLKDKPKKEVHPPSAPVQEGAMKISAPVKKDSPQTLQYPDPAARSNPSRAKAAALGEGGEKDFLEDTQTFFGRIKWSLLKDD</sequence>
<keyword evidence="4" id="KW-1185">Reference proteome</keyword>
<feature type="compositionally biased region" description="Basic and acidic residues" evidence="2">
    <location>
        <begin position="47"/>
        <end position="58"/>
    </location>
</feature>
<name>B2KDP7_ELUMP</name>
<evidence type="ECO:0000313" key="4">
    <source>
        <dbReference type="Proteomes" id="UP000001029"/>
    </source>
</evidence>